<evidence type="ECO:0000313" key="3">
    <source>
        <dbReference type="Proteomes" id="UP000780801"/>
    </source>
</evidence>
<dbReference type="Pfam" id="PF13191">
    <property type="entry name" value="AAA_16"/>
    <property type="match status" value="1"/>
</dbReference>
<dbReference type="OrthoDB" id="60033at2759"/>
<sequence>LPPLQAFRPDVPQVIDDILRKMTQKQPSRRYQTAYGLKQDVLTCLSELWRTGTIKQFSLGSQDVSYQFILPSVVFGRQEEKQLISSAITQAVNAYNQTLHNDVGAPGADDRVVTVAPLDSTNDLDHYSFEDDALPLPNRPSTKIPLSSRYLLQTLKSFGDGTSTHRSSDTPEPVVRAIFVGGPSGVGKTTLVRGMGGFAKSSGLFAAGVFEPQNSRPYSAILACIQNILQQLLTQHTDALATLVVAIRTAFEPKSGISTLCDLIPELKYFYNGTPVPESTDAPL</sequence>
<protein>
    <recommendedName>
        <fullName evidence="1">Orc1-like AAA ATPase domain-containing protein</fullName>
    </recommendedName>
</protein>
<evidence type="ECO:0000259" key="1">
    <source>
        <dbReference type="Pfam" id="PF13191"/>
    </source>
</evidence>
<dbReference type="PANTHER" id="PTHR43642">
    <property type="entry name" value="HYBRID SIGNAL TRANSDUCTION HISTIDINE KINASE G"/>
    <property type="match status" value="1"/>
</dbReference>
<accession>A0A9P6K9D7</accession>
<organism evidence="2 3">
    <name type="scientific">Lunasporangiospora selenospora</name>
    <dbReference type="NCBI Taxonomy" id="979761"/>
    <lineage>
        <taxon>Eukaryota</taxon>
        <taxon>Fungi</taxon>
        <taxon>Fungi incertae sedis</taxon>
        <taxon>Mucoromycota</taxon>
        <taxon>Mortierellomycotina</taxon>
        <taxon>Mortierellomycetes</taxon>
        <taxon>Mortierellales</taxon>
        <taxon>Mortierellaceae</taxon>
        <taxon>Lunasporangiospora</taxon>
    </lineage>
</organism>
<feature type="non-terminal residue" evidence="2">
    <location>
        <position position="284"/>
    </location>
</feature>
<evidence type="ECO:0000313" key="2">
    <source>
        <dbReference type="EMBL" id="KAF9570438.1"/>
    </source>
</evidence>
<dbReference type="AlphaFoldDB" id="A0A9P6K9D7"/>
<dbReference type="InterPro" id="IPR053159">
    <property type="entry name" value="Hybrid_Histidine_Kinase"/>
</dbReference>
<dbReference type="SUPFAM" id="SSF52540">
    <property type="entry name" value="P-loop containing nucleoside triphosphate hydrolases"/>
    <property type="match status" value="1"/>
</dbReference>
<dbReference type="PANTHER" id="PTHR43642:SF1">
    <property type="entry name" value="HYBRID SIGNAL TRANSDUCTION HISTIDINE KINASE G"/>
    <property type="match status" value="1"/>
</dbReference>
<proteinExistence type="predicted"/>
<dbReference type="InterPro" id="IPR041664">
    <property type="entry name" value="AAA_16"/>
</dbReference>
<feature type="non-terminal residue" evidence="2">
    <location>
        <position position="1"/>
    </location>
</feature>
<keyword evidence="3" id="KW-1185">Reference proteome</keyword>
<comment type="caution">
    <text evidence="2">The sequence shown here is derived from an EMBL/GenBank/DDBJ whole genome shotgun (WGS) entry which is preliminary data.</text>
</comment>
<name>A0A9P6K9D7_9FUNG</name>
<dbReference type="InterPro" id="IPR027417">
    <property type="entry name" value="P-loop_NTPase"/>
</dbReference>
<feature type="domain" description="Orc1-like AAA ATPase" evidence="1">
    <location>
        <begin position="170"/>
        <end position="252"/>
    </location>
</feature>
<dbReference type="EMBL" id="JAABOA010006111">
    <property type="protein sequence ID" value="KAF9570438.1"/>
    <property type="molecule type" value="Genomic_DNA"/>
</dbReference>
<gene>
    <name evidence="2" type="ORF">BGW38_008742</name>
</gene>
<dbReference type="Proteomes" id="UP000780801">
    <property type="component" value="Unassembled WGS sequence"/>
</dbReference>
<reference evidence="2" key="1">
    <citation type="journal article" date="2020" name="Fungal Divers.">
        <title>Resolving the Mortierellaceae phylogeny through synthesis of multi-gene phylogenetics and phylogenomics.</title>
        <authorList>
            <person name="Vandepol N."/>
            <person name="Liber J."/>
            <person name="Desiro A."/>
            <person name="Na H."/>
            <person name="Kennedy M."/>
            <person name="Barry K."/>
            <person name="Grigoriev I.V."/>
            <person name="Miller A.N."/>
            <person name="O'Donnell K."/>
            <person name="Stajich J.E."/>
            <person name="Bonito G."/>
        </authorList>
    </citation>
    <scope>NUCLEOTIDE SEQUENCE</scope>
    <source>
        <strain evidence="2">KOD1015</strain>
    </source>
</reference>